<feature type="region of interest" description="Disordered" evidence="1">
    <location>
        <begin position="488"/>
        <end position="515"/>
    </location>
</feature>
<accession>A0ABR1SVV1</accession>
<evidence type="ECO:0000313" key="2">
    <source>
        <dbReference type="EMBL" id="KAK8038438.1"/>
    </source>
</evidence>
<feature type="compositionally biased region" description="Acidic residues" evidence="1">
    <location>
        <begin position="500"/>
        <end position="515"/>
    </location>
</feature>
<evidence type="ECO:0000256" key="1">
    <source>
        <dbReference type="SAM" id="MobiDB-lite"/>
    </source>
</evidence>
<protein>
    <submittedName>
        <fullName evidence="2">Uncharacterized protein</fullName>
    </submittedName>
</protein>
<evidence type="ECO:0000313" key="3">
    <source>
        <dbReference type="Proteomes" id="UP001444661"/>
    </source>
</evidence>
<organism evidence="2 3">
    <name type="scientific">Apiospora rasikravindrae</name>
    <dbReference type="NCBI Taxonomy" id="990691"/>
    <lineage>
        <taxon>Eukaryota</taxon>
        <taxon>Fungi</taxon>
        <taxon>Dikarya</taxon>
        <taxon>Ascomycota</taxon>
        <taxon>Pezizomycotina</taxon>
        <taxon>Sordariomycetes</taxon>
        <taxon>Xylariomycetidae</taxon>
        <taxon>Amphisphaeriales</taxon>
        <taxon>Apiosporaceae</taxon>
        <taxon>Apiospora</taxon>
    </lineage>
</organism>
<dbReference type="SUPFAM" id="SSF57997">
    <property type="entry name" value="Tropomyosin"/>
    <property type="match status" value="1"/>
</dbReference>
<feature type="region of interest" description="Disordered" evidence="1">
    <location>
        <begin position="1"/>
        <end position="25"/>
    </location>
</feature>
<dbReference type="EMBL" id="JAQQWK010000006">
    <property type="protein sequence ID" value="KAK8038438.1"/>
    <property type="molecule type" value="Genomic_DNA"/>
</dbReference>
<sequence>MATESTHTQNWLRGNEGKVPGLRNLNPPVDDSTGRILLHLWDLYRVGNGLPPGYKAVEDGYLYRLYPRRMAEITKHAVQRTYITAESFPSGNKPRKDNVVFDRRFSILPELDNEDSLNFIVNHINWYLELNEEPIDPLQHSFLRILCPLTCERHADRLERLLGYPRSTISPISSEEKQDRPEWQLALRNKQHARSKQPWALRVNRARHNNDSDVCCDGVHYESRNYEGGKGDKDVATDFIDGDLTNHEKEEMQKVLRLFAVLEDLYRTHKVPSSYDATLDQNLWDFDRHWTDSAMRLITKRDRTDINNGLIVYTWEPLTQSDSPNDHIKSLFSYNAYDNVSTLRSVVKACVQYFGRDGVYTRYVSETDDGVPGALQFHKLQPEQQNVFPLDHSPWHYDAKEDRFLRLLFPYASQEFNFESLQRLHEDVQAPNNNVAQLQEAYADPGKLYPLCRLEPCYNCSFSKGKKVEGYRFDPNHAYPAESPWYDSSDYDISSHDSQDSSESESEQDSVFDDSEIEEVAGARISRRELLVHKLPIPGPGHQDTSDRKRKFAHSDDDDEDTVLIDRKTHKLRRPDRTSSDAVAGSSKDGPPAGGDKQSSSETKQDSIEENTSLSGMAMSKRNSHLESLLALKDRQFRMQKVEATMSDKRLAAHAEEIKTLKARVSKLNDTAETMRSSLNTKAQEAAHLSHNLGLRETHIDTLQEEAKRYKDEIAGLKKRVSGLQDEVASVKEENSSLKSKNASLENEKAESQRQVTSLKADSIEYEKGLKSCDGEINSLKESIEVLEKTIEMLQAEN</sequence>
<comment type="caution">
    <text evidence="2">The sequence shown here is derived from an EMBL/GenBank/DDBJ whole genome shotgun (WGS) entry which is preliminary data.</text>
</comment>
<dbReference type="Proteomes" id="UP001444661">
    <property type="component" value="Unassembled WGS sequence"/>
</dbReference>
<feature type="region of interest" description="Disordered" evidence="1">
    <location>
        <begin position="732"/>
        <end position="756"/>
    </location>
</feature>
<proteinExistence type="predicted"/>
<keyword evidence="3" id="KW-1185">Reference proteome</keyword>
<name>A0ABR1SVV1_9PEZI</name>
<reference evidence="2 3" key="1">
    <citation type="submission" date="2023-01" db="EMBL/GenBank/DDBJ databases">
        <title>Analysis of 21 Apiospora genomes using comparative genomics revels a genus with tremendous synthesis potential of carbohydrate active enzymes and secondary metabolites.</title>
        <authorList>
            <person name="Sorensen T."/>
        </authorList>
    </citation>
    <scope>NUCLEOTIDE SEQUENCE [LARGE SCALE GENOMIC DNA]</scope>
    <source>
        <strain evidence="2 3">CBS 33761</strain>
    </source>
</reference>
<dbReference type="Gene3D" id="1.10.287.1490">
    <property type="match status" value="1"/>
</dbReference>
<feature type="region of interest" description="Disordered" evidence="1">
    <location>
        <begin position="532"/>
        <end position="623"/>
    </location>
</feature>
<feature type="compositionally biased region" description="Polar residues" evidence="1">
    <location>
        <begin position="1"/>
        <end position="12"/>
    </location>
</feature>
<gene>
    <name evidence="2" type="ORF">PG993_006849</name>
</gene>